<keyword evidence="6" id="KW-1185">Reference proteome</keyword>
<evidence type="ECO:0000256" key="2">
    <source>
        <dbReference type="ARBA" id="ARBA00023012"/>
    </source>
</evidence>
<comment type="caution">
    <text evidence="5">The sequence shown here is derived from an EMBL/GenBank/DDBJ whole genome shotgun (WGS) entry which is preliminary data.</text>
</comment>
<name>A0ABQ6H7Q9_9GAMM</name>
<gene>
    <name evidence="5" type="primary">cheY_2</name>
    <name evidence="5" type="ORF">theurythT_27070</name>
</gene>
<evidence type="ECO:0000259" key="4">
    <source>
        <dbReference type="PROSITE" id="PS50110"/>
    </source>
</evidence>
<dbReference type="EMBL" id="BSSU01000014">
    <property type="protein sequence ID" value="GLX83255.1"/>
    <property type="molecule type" value="Genomic_DNA"/>
</dbReference>
<evidence type="ECO:0000313" key="5">
    <source>
        <dbReference type="EMBL" id="GLX83255.1"/>
    </source>
</evidence>
<dbReference type="Proteomes" id="UP001157133">
    <property type="component" value="Unassembled WGS sequence"/>
</dbReference>
<sequence>MLGKNSKIVILDDDHTIAELAAEILAELGFENINIYNSIDSFTENMRLAIADLFFLDVNLDKADGLTLLSWIKAKQPSSKVVMFSGDTREHLVKEASQLGAEGFLSKYCLDKNIRNLLNKWNVNYPLT</sequence>
<keyword evidence="2" id="KW-0902">Two-component regulatory system</keyword>
<dbReference type="InterPro" id="IPR001789">
    <property type="entry name" value="Sig_transdc_resp-reg_receiver"/>
</dbReference>
<dbReference type="CDD" id="cd00156">
    <property type="entry name" value="REC"/>
    <property type="match status" value="1"/>
</dbReference>
<dbReference type="PANTHER" id="PTHR44591">
    <property type="entry name" value="STRESS RESPONSE REGULATOR PROTEIN 1"/>
    <property type="match status" value="1"/>
</dbReference>
<evidence type="ECO:0000256" key="1">
    <source>
        <dbReference type="ARBA" id="ARBA00022553"/>
    </source>
</evidence>
<dbReference type="InterPro" id="IPR011006">
    <property type="entry name" value="CheY-like_superfamily"/>
</dbReference>
<proteinExistence type="predicted"/>
<feature type="domain" description="Response regulatory" evidence="4">
    <location>
        <begin position="7"/>
        <end position="122"/>
    </location>
</feature>
<organism evidence="5 6">
    <name type="scientific">Thalassotalea eurytherma</name>
    <dbReference type="NCBI Taxonomy" id="1144278"/>
    <lineage>
        <taxon>Bacteria</taxon>
        <taxon>Pseudomonadati</taxon>
        <taxon>Pseudomonadota</taxon>
        <taxon>Gammaproteobacteria</taxon>
        <taxon>Alteromonadales</taxon>
        <taxon>Colwelliaceae</taxon>
        <taxon>Thalassotalea</taxon>
    </lineage>
</organism>
<reference evidence="5 6" key="1">
    <citation type="submission" date="2023-03" db="EMBL/GenBank/DDBJ databases">
        <title>Draft genome sequence of Thalassotalea eurytherma JCM 18482T.</title>
        <authorList>
            <person name="Sawabe T."/>
        </authorList>
    </citation>
    <scope>NUCLEOTIDE SEQUENCE [LARGE SCALE GENOMIC DNA]</scope>
    <source>
        <strain evidence="5 6">JCM 18482</strain>
    </source>
</reference>
<evidence type="ECO:0000313" key="6">
    <source>
        <dbReference type="Proteomes" id="UP001157133"/>
    </source>
</evidence>
<dbReference type="InterPro" id="IPR050595">
    <property type="entry name" value="Bact_response_regulator"/>
</dbReference>
<feature type="modified residue" description="4-aspartylphosphate" evidence="3">
    <location>
        <position position="57"/>
    </location>
</feature>
<evidence type="ECO:0000256" key="3">
    <source>
        <dbReference type="PROSITE-ProRule" id="PRU00169"/>
    </source>
</evidence>
<dbReference type="PROSITE" id="PS50110">
    <property type="entry name" value="RESPONSE_REGULATORY"/>
    <property type="match status" value="1"/>
</dbReference>
<protein>
    <submittedName>
        <fullName evidence="5">Response regulator</fullName>
    </submittedName>
</protein>
<dbReference type="SUPFAM" id="SSF52172">
    <property type="entry name" value="CheY-like"/>
    <property type="match status" value="1"/>
</dbReference>
<keyword evidence="1 3" id="KW-0597">Phosphoprotein</keyword>
<dbReference type="RefSeq" id="WP_284208663.1">
    <property type="nucleotide sequence ID" value="NZ_BSSU01000014.1"/>
</dbReference>
<dbReference type="Pfam" id="PF00072">
    <property type="entry name" value="Response_reg"/>
    <property type="match status" value="1"/>
</dbReference>
<dbReference type="PANTHER" id="PTHR44591:SF14">
    <property type="entry name" value="PROTEIN PILG"/>
    <property type="match status" value="1"/>
</dbReference>
<dbReference type="SMART" id="SM00448">
    <property type="entry name" value="REC"/>
    <property type="match status" value="1"/>
</dbReference>
<dbReference type="Gene3D" id="3.40.50.2300">
    <property type="match status" value="1"/>
</dbReference>
<accession>A0ABQ6H7Q9</accession>